<dbReference type="OrthoDB" id="18440at2759"/>
<dbReference type="InterPro" id="IPR039258">
    <property type="entry name" value="ZNF511"/>
</dbReference>
<feature type="domain" description="C2H2-type" evidence="2">
    <location>
        <begin position="85"/>
        <end position="106"/>
    </location>
</feature>
<dbReference type="Proteomes" id="UP000813385">
    <property type="component" value="Unassembled WGS sequence"/>
</dbReference>
<dbReference type="InterPro" id="IPR013087">
    <property type="entry name" value="Znf_C2H2_type"/>
</dbReference>
<accession>A0A8K0X468</accession>
<reference evidence="3" key="1">
    <citation type="journal article" date="2021" name="Nat. Commun.">
        <title>Genetic determinants of endophytism in the Arabidopsis root mycobiome.</title>
        <authorList>
            <person name="Mesny F."/>
            <person name="Miyauchi S."/>
            <person name="Thiergart T."/>
            <person name="Pickel B."/>
            <person name="Atanasova L."/>
            <person name="Karlsson M."/>
            <person name="Huettel B."/>
            <person name="Barry K.W."/>
            <person name="Haridas S."/>
            <person name="Chen C."/>
            <person name="Bauer D."/>
            <person name="Andreopoulos W."/>
            <person name="Pangilinan J."/>
            <person name="LaButti K."/>
            <person name="Riley R."/>
            <person name="Lipzen A."/>
            <person name="Clum A."/>
            <person name="Drula E."/>
            <person name="Henrissat B."/>
            <person name="Kohler A."/>
            <person name="Grigoriev I.V."/>
            <person name="Martin F.M."/>
            <person name="Hacquard S."/>
        </authorList>
    </citation>
    <scope>NUCLEOTIDE SEQUENCE</scope>
    <source>
        <strain evidence="3">MPI-CAGE-AT-0016</strain>
    </source>
</reference>
<evidence type="ECO:0000313" key="4">
    <source>
        <dbReference type="Proteomes" id="UP000813385"/>
    </source>
</evidence>
<feature type="region of interest" description="Disordered" evidence="1">
    <location>
        <begin position="171"/>
        <end position="237"/>
    </location>
</feature>
<evidence type="ECO:0000256" key="1">
    <source>
        <dbReference type="SAM" id="MobiDB-lite"/>
    </source>
</evidence>
<evidence type="ECO:0000313" key="3">
    <source>
        <dbReference type="EMBL" id="KAH7361425.1"/>
    </source>
</evidence>
<dbReference type="PROSITE" id="PS00028">
    <property type="entry name" value="ZINC_FINGER_C2H2_1"/>
    <property type="match status" value="1"/>
</dbReference>
<keyword evidence="4" id="KW-1185">Reference proteome</keyword>
<evidence type="ECO:0000259" key="2">
    <source>
        <dbReference type="PROSITE" id="PS00028"/>
    </source>
</evidence>
<dbReference type="PANTHER" id="PTHR21354">
    <property type="entry name" value="ZINC FINGER PROTEIN 511"/>
    <property type="match status" value="1"/>
</dbReference>
<dbReference type="SMART" id="SM00355">
    <property type="entry name" value="ZnF_C2H2"/>
    <property type="match status" value="2"/>
</dbReference>
<comment type="caution">
    <text evidence="3">The sequence shown here is derived from an EMBL/GenBank/DDBJ whole genome shotgun (WGS) entry which is preliminary data.</text>
</comment>
<name>A0A8K0X468_9PEZI</name>
<gene>
    <name evidence="3" type="ORF">B0T11DRAFT_278924</name>
</gene>
<dbReference type="AlphaFoldDB" id="A0A8K0X468"/>
<organism evidence="3 4">
    <name type="scientific">Plectosphaerella cucumerina</name>
    <dbReference type="NCBI Taxonomy" id="40658"/>
    <lineage>
        <taxon>Eukaryota</taxon>
        <taxon>Fungi</taxon>
        <taxon>Dikarya</taxon>
        <taxon>Ascomycota</taxon>
        <taxon>Pezizomycotina</taxon>
        <taxon>Sordariomycetes</taxon>
        <taxon>Hypocreomycetidae</taxon>
        <taxon>Glomerellales</taxon>
        <taxon>Plectosphaerellaceae</taxon>
        <taxon>Plectosphaerella</taxon>
    </lineage>
</organism>
<sequence>MKRSREVEDEHDIEHGAADYQITDQQYIPGLQTAKVAELDPGNPLLRDVTGVDMRCSLPGHVETLSFKSYDEYQSHYQKAHTNRCLECRNNFPSSHLLGVHIEECHDSFVAVKREKGEHTYSCFVEGCERKCRTPEKRRLHLIDKHMFPKNYYFAVSRTGIDGRRSLLVEGRERRRSSTSTLGASKEARRRSSVLEGTSSHPDAATARKEAEAQRPAVAEGPRSSADERPDTDMEDLTGAMSALKFIPHSIKFGRGGGKAGFAKR</sequence>
<dbReference type="EMBL" id="JAGPXD010000003">
    <property type="protein sequence ID" value="KAH7361425.1"/>
    <property type="molecule type" value="Genomic_DNA"/>
</dbReference>
<proteinExistence type="predicted"/>
<protein>
    <submittedName>
        <fullName evidence="3">Zinc finger protein</fullName>
    </submittedName>
</protein>
<dbReference type="PANTHER" id="PTHR21354:SF0">
    <property type="entry name" value="ZINC FINGER PROTEIN 511"/>
    <property type="match status" value="1"/>
</dbReference>